<dbReference type="InterPro" id="IPR011009">
    <property type="entry name" value="Kinase-like_dom_sf"/>
</dbReference>
<dbReference type="AlphaFoldDB" id="A0A015LFB5"/>
<gene>
    <name evidence="2" type="ORF">RirG_080380</name>
</gene>
<evidence type="ECO:0000313" key="2">
    <source>
        <dbReference type="EMBL" id="EXX71226.1"/>
    </source>
</evidence>
<dbReference type="PROSITE" id="PS50011">
    <property type="entry name" value="PROTEIN_KINASE_DOM"/>
    <property type="match status" value="1"/>
</dbReference>
<proteinExistence type="predicted"/>
<dbReference type="Gene3D" id="1.10.510.10">
    <property type="entry name" value="Transferase(Phosphotransferase) domain 1"/>
    <property type="match status" value="1"/>
</dbReference>
<reference evidence="2 3" key="1">
    <citation type="submission" date="2014-02" db="EMBL/GenBank/DDBJ databases">
        <title>Single nucleus genome sequencing reveals high similarity among nuclei of an endomycorrhizal fungus.</title>
        <authorList>
            <person name="Lin K."/>
            <person name="Geurts R."/>
            <person name="Zhang Z."/>
            <person name="Limpens E."/>
            <person name="Saunders D.G."/>
            <person name="Mu D."/>
            <person name="Pang E."/>
            <person name="Cao H."/>
            <person name="Cha H."/>
            <person name="Lin T."/>
            <person name="Zhou Q."/>
            <person name="Shang Y."/>
            <person name="Li Y."/>
            <person name="Ivanov S."/>
            <person name="Sharma T."/>
            <person name="Velzen R.V."/>
            <person name="Ruijter N.D."/>
            <person name="Aanen D.K."/>
            <person name="Win J."/>
            <person name="Kamoun S."/>
            <person name="Bisseling T."/>
            <person name="Huang S."/>
        </authorList>
    </citation>
    <scope>NUCLEOTIDE SEQUENCE [LARGE SCALE GENOMIC DNA]</scope>
    <source>
        <strain evidence="3">DAOM197198w</strain>
    </source>
</reference>
<dbReference type="SUPFAM" id="SSF56112">
    <property type="entry name" value="Protein kinase-like (PK-like)"/>
    <property type="match status" value="1"/>
</dbReference>
<evidence type="ECO:0000259" key="1">
    <source>
        <dbReference type="PROSITE" id="PS50011"/>
    </source>
</evidence>
<sequence length="446" mass="51391">MEIEFDKLNILERNFNLVNIKNCSYCNELFTEELWCKECDPFRIMEGWTSGNSDIDKFIKDTMYKPRYSDEFLEWVPFDRFTDKKEIGEGGFAKVYSAIWIDGKSNYYINNDGDYKKVEADPKRVALKRLNGSQNMSDKYLNELKIHWNLFSKTSGLSLYGITKDPETKEFMMIIKFADKGNLRSSLINNFNNILWKNKIVLLFDLSENLQDLHKLGYFHKDFHSGNILRINDILSFISDFGLSGPVNGQKSDDKVYGVLPYIAPEVLNGEHYTTSSDIYSFGVVMAELSSGKPPFYNKKHDLNLALAICNGLRPEFGKGTPEFYKKLAYRCMNANSNERPTAKELKIILTIWRNAIYGYYRNKGKEGKEIKTAFEEADKEIPNISTSYEKNSDAVYTSRAFNFSNLLSKPVNSSIITSYINEESNEVHDSQLVNLEIPDLKGIYC</sequence>
<dbReference type="InterPro" id="IPR001245">
    <property type="entry name" value="Ser-Thr/Tyr_kinase_cat_dom"/>
</dbReference>
<protein>
    <submittedName>
        <fullName evidence="2">Cdc15p</fullName>
    </submittedName>
</protein>
<dbReference type="InterPro" id="IPR000719">
    <property type="entry name" value="Prot_kinase_dom"/>
</dbReference>
<dbReference type="InterPro" id="IPR051681">
    <property type="entry name" value="Ser/Thr_Kinases-Pseudokinases"/>
</dbReference>
<comment type="caution">
    <text evidence="2">The sequence shown here is derived from an EMBL/GenBank/DDBJ whole genome shotgun (WGS) entry which is preliminary data.</text>
</comment>
<accession>A0A015LFB5</accession>
<name>A0A015LFB5_RHIIW</name>
<keyword evidence="3" id="KW-1185">Reference proteome</keyword>
<organism evidence="2 3">
    <name type="scientific">Rhizophagus irregularis (strain DAOM 197198w)</name>
    <name type="common">Glomus intraradices</name>
    <dbReference type="NCBI Taxonomy" id="1432141"/>
    <lineage>
        <taxon>Eukaryota</taxon>
        <taxon>Fungi</taxon>
        <taxon>Fungi incertae sedis</taxon>
        <taxon>Mucoromycota</taxon>
        <taxon>Glomeromycotina</taxon>
        <taxon>Glomeromycetes</taxon>
        <taxon>Glomerales</taxon>
        <taxon>Glomeraceae</taxon>
        <taxon>Rhizophagus</taxon>
    </lineage>
</organism>
<dbReference type="HOGENOM" id="CLU_000288_7_34_1"/>
<dbReference type="EMBL" id="JEMT01016193">
    <property type="protein sequence ID" value="EXX71226.1"/>
    <property type="molecule type" value="Genomic_DNA"/>
</dbReference>
<dbReference type="PANTHER" id="PTHR44329">
    <property type="entry name" value="SERINE/THREONINE-PROTEIN KINASE TNNI3K-RELATED"/>
    <property type="match status" value="1"/>
</dbReference>
<evidence type="ECO:0000313" key="3">
    <source>
        <dbReference type="Proteomes" id="UP000022910"/>
    </source>
</evidence>
<dbReference type="PANTHER" id="PTHR44329:SF214">
    <property type="entry name" value="PROTEIN KINASE DOMAIN-CONTAINING PROTEIN"/>
    <property type="match status" value="1"/>
</dbReference>
<dbReference type="GO" id="GO:0004674">
    <property type="term" value="F:protein serine/threonine kinase activity"/>
    <property type="evidence" value="ECO:0007669"/>
    <property type="project" value="TreeGrafter"/>
</dbReference>
<dbReference type="GO" id="GO:0005524">
    <property type="term" value="F:ATP binding"/>
    <property type="evidence" value="ECO:0007669"/>
    <property type="project" value="InterPro"/>
</dbReference>
<dbReference type="Pfam" id="PF07714">
    <property type="entry name" value="PK_Tyr_Ser-Thr"/>
    <property type="match status" value="1"/>
</dbReference>
<dbReference type="Proteomes" id="UP000022910">
    <property type="component" value="Unassembled WGS sequence"/>
</dbReference>
<dbReference type="OrthoDB" id="6718656at2759"/>
<feature type="domain" description="Protein kinase" evidence="1">
    <location>
        <begin position="81"/>
        <end position="361"/>
    </location>
</feature>